<dbReference type="GO" id="GO:0004521">
    <property type="term" value="F:RNA endonuclease activity"/>
    <property type="evidence" value="ECO:0007669"/>
    <property type="project" value="InterPro"/>
</dbReference>
<dbReference type="GeneID" id="36533317"/>
<dbReference type="Pfam" id="PF00545">
    <property type="entry name" value="Ribonuclease"/>
    <property type="match status" value="1"/>
</dbReference>
<reference evidence="5" key="1">
    <citation type="journal article" date="2018" name="Proc. Natl. Acad. Sci. U.S.A.">
        <title>Linking secondary metabolites to gene clusters through genome sequencing of six diverse Aspergillus species.</title>
        <authorList>
            <person name="Kaerboelling I."/>
            <person name="Vesth T.C."/>
            <person name="Frisvad J.C."/>
            <person name="Nybo J.L."/>
            <person name="Theobald S."/>
            <person name="Kuo A."/>
            <person name="Bowyer P."/>
            <person name="Matsuda Y."/>
            <person name="Mondo S."/>
            <person name="Lyhne E.K."/>
            <person name="Kogle M.E."/>
            <person name="Clum A."/>
            <person name="Lipzen A."/>
            <person name="Salamov A."/>
            <person name="Ngan C.Y."/>
            <person name="Daum C."/>
            <person name="Chiniquy J."/>
            <person name="Barry K."/>
            <person name="LaButti K."/>
            <person name="Haridas S."/>
            <person name="Simmons B.A."/>
            <person name="Magnuson J.K."/>
            <person name="Mortensen U.H."/>
            <person name="Larsen T.O."/>
            <person name="Grigoriev I.V."/>
            <person name="Baker S.E."/>
            <person name="Andersen M.R."/>
        </authorList>
    </citation>
    <scope>NUCLEOTIDE SEQUENCE [LARGE SCALE GENOMIC DNA]</scope>
    <source>
        <strain evidence="5">IBT 16806</strain>
    </source>
</reference>
<dbReference type="InterPro" id="IPR016191">
    <property type="entry name" value="Ribonuclease/ribotoxin"/>
</dbReference>
<dbReference type="GO" id="GO:0003723">
    <property type="term" value="F:RNA binding"/>
    <property type="evidence" value="ECO:0007669"/>
    <property type="project" value="InterPro"/>
</dbReference>
<dbReference type="AlphaFoldDB" id="A0A2I1BSS1"/>
<evidence type="ECO:0000256" key="1">
    <source>
        <dbReference type="ARBA" id="ARBA00022722"/>
    </source>
</evidence>
<protein>
    <submittedName>
        <fullName evidence="4">Uncharacterized protein</fullName>
    </submittedName>
</protein>
<keyword evidence="2" id="KW-0378">Hydrolase</keyword>
<evidence type="ECO:0000313" key="4">
    <source>
        <dbReference type="EMBL" id="PKX88447.1"/>
    </source>
</evidence>
<feature type="chain" id="PRO_5014187807" evidence="3">
    <location>
        <begin position="19"/>
        <end position="178"/>
    </location>
</feature>
<accession>A0A2I1BSS1</accession>
<keyword evidence="3" id="KW-0732">Signal</keyword>
<dbReference type="InterPro" id="IPR000026">
    <property type="entry name" value="N1-like"/>
</dbReference>
<gene>
    <name evidence="4" type="ORF">P174DRAFT_436203</name>
</gene>
<evidence type="ECO:0000256" key="3">
    <source>
        <dbReference type="SAM" id="SignalP"/>
    </source>
</evidence>
<dbReference type="OMA" id="NNRENIP"/>
<proteinExistence type="predicted"/>
<dbReference type="VEuPathDB" id="FungiDB:P174DRAFT_436203"/>
<name>A0A2I1BSS1_ASPN1</name>
<dbReference type="OrthoDB" id="5425539at2759"/>
<dbReference type="Proteomes" id="UP000234474">
    <property type="component" value="Unassembled WGS sequence"/>
</dbReference>
<dbReference type="RefSeq" id="XP_024677042.1">
    <property type="nucleotide sequence ID" value="XM_024825992.1"/>
</dbReference>
<dbReference type="GO" id="GO:0016787">
    <property type="term" value="F:hydrolase activity"/>
    <property type="evidence" value="ECO:0007669"/>
    <property type="project" value="UniProtKB-KW"/>
</dbReference>
<comment type="caution">
    <text evidence="4">The sequence shown here is derived from an EMBL/GenBank/DDBJ whole genome shotgun (WGS) entry which is preliminary data.</text>
</comment>
<keyword evidence="5" id="KW-1185">Reference proteome</keyword>
<evidence type="ECO:0000313" key="5">
    <source>
        <dbReference type="Proteomes" id="UP000234474"/>
    </source>
</evidence>
<evidence type="ECO:0000256" key="2">
    <source>
        <dbReference type="ARBA" id="ARBA00022801"/>
    </source>
</evidence>
<dbReference type="SUPFAM" id="SSF53933">
    <property type="entry name" value="Microbial ribonucleases"/>
    <property type="match status" value="1"/>
</dbReference>
<sequence>MKLPILLFISLLPGASFGAVENANLIRDHVTCNEVQFTRADIERAANAALLHHNAGTTVGPYPPGDGRNYPKRFNNRENIPLAPNCNNAQLEEFPLVRTIVYPGGTPASQRVAVNYPSNNQNVRVRQLMYSLEFSKAVQYSYRGYAVAPLLRLTWCALSMWIVANFLKFSTREVNVGT</sequence>
<dbReference type="EMBL" id="MSZS01000015">
    <property type="protein sequence ID" value="PKX88447.1"/>
    <property type="molecule type" value="Genomic_DNA"/>
</dbReference>
<keyword evidence="1" id="KW-0540">Nuclease</keyword>
<organism evidence="4 5">
    <name type="scientific">Aspergillus novofumigatus (strain IBT 16806)</name>
    <dbReference type="NCBI Taxonomy" id="1392255"/>
    <lineage>
        <taxon>Eukaryota</taxon>
        <taxon>Fungi</taxon>
        <taxon>Dikarya</taxon>
        <taxon>Ascomycota</taxon>
        <taxon>Pezizomycotina</taxon>
        <taxon>Eurotiomycetes</taxon>
        <taxon>Eurotiomycetidae</taxon>
        <taxon>Eurotiales</taxon>
        <taxon>Aspergillaceae</taxon>
        <taxon>Aspergillus</taxon>
        <taxon>Aspergillus subgen. Fumigati</taxon>
    </lineage>
</organism>
<feature type="signal peptide" evidence="3">
    <location>
        <begin position="1"/>
        <end position="18"/>
    </location>
</feature>
<dbReference type="Gene3D" id="3.10.450.30">
    <property type="entry name" value="Microbial ribonucleases"/>
    <property type="match status" value="1"/>
</dbReference>